<dbReference type="SUPFAM" id="SSF57701">
    <property type="entry name" value="Zn2/Cys6 DNA-binding domain"/>
    <property type="match status" value="1"/>
</dbReference>
<dbReference type="CDD" id="cd00067">
    <property type="entry name" value="GAL4"/>
    <property type="match status" value="1"/>
</dbReference>
<feature type="domain" description="Zn(2)-C6 fungal-type" evidence="9">
    <location>
        <begin position="24"/>
        <end position="77"/>
    </location>
</feature>
<gene>
    <name evidence="10" type="ORF">CcaverHIS019_0202930</name>
</gene>
<keyword evidence="6" id="KW-0804">Transcription</keyword>
<evidence type="ECO:0000256" key="1">
    <source>
        <dbReference type="ARBA" id="ARBA00004123"/>
    </source>
</evidence>
<feature type="region of interest" description="Disordered" evidence="8">
    <location>
        <begin position="997"/>
        <end position="1043"/>
    </location>
</feature>
<dbReference type="CDD" id="cd12148">
    <property type="entry name" value="fungal_TF_MHR"/>
    <property type="match status" value="1"/>
</dbReference>
<dbReference type="PROSITE" id="PS50048">
    <property type="entry name" value="ZN2_CY6_FUNGAL_2"/>
    <property type="match status" value="1"/>
</dbReference>
<dbReference type="PANTHER" id="PTHR31313">
    <property type="entry name" value="TY1 ENHANCER ACTIVATOR"/>
    <property type="match status" value="1"/>
</dbReference>
<keyword evidence="2" id="KW-0479">Metal-binding</keyword>
<dbReference type="GO" id="GO:0006351">
    <property type="term" value="P:DNA-templated transcription"/>
    <property type="evidence" value="ECO:0007669"/>
    <property type="project" value="InterPro"/>
</dbReference>
<dbReference type="GO" id="GO:0003677">
    <property type="term" value="F:DNA binding"/>
    <property type="evidence" value="ECO:0007669"/>
    <property type="project" value="UniProtKB-KW"/>
</dbReference>
<evidence type="ECO:0000313" key="10">
    <source>
        <dbReference type="EMBL" id="BEI88931.1"/>
    </source>
</evidence>
<dbReference type="Proteomes" id="UP001233271">
    <property type="component" value="Chromosome 2"/>
</dbReference>
<evidence type="ECO:0000256" key="2">
    <source>
        <dbReference type="ARBA" id="ARBA00022723"/>
    </source>
</evidence>
<feature type="region of interest" description="Disordered" evidence="8">
    <location>
        <begin position="1"/>
        <end position="23"/>
    </location>
</feature>
<dbReference type="GO" id="GO:0000981">
    <property type="term" value="F:DNA-binding transcription factor activity, RNA polymerase II-specific"/>
    <property type="evidence" value="ECO:0007669"/>
    <property type="project" value="InterPro"/>
</dbReference>
<evidence type="ECO:0000256" key="3">
    <source>
        <dbReference type="ARBA" id="ARBA00022833"/>
    </source>
</evidence>
<dbReference type="Pfam" id="PF00172">
    <property type="entry name" value="Zn_clus"/>
    <property type="match status" value="1"/>
</dbReference>
<dbReference type="Gene3D" id="4.10.240.10">
    <property type="entry name" value="Zn(2)-C6 fungal-type DNA-binding domain"/>
    <property type="match status" value="1"/>
</dbReference>
<keyword evidence="4" id="KW-0805">Transcription regulation</keyword>
<protein>
    <recommendedName>
        <fullName evidence="9">Zn(2)-C6 fungal-type domain-containing protein</fullName>
    </recommendedName>
</protein>
<dbReference type="RefSeq" id="XP_060454197.1">
    <property type="nucleotide sequence ID" value="XM_060597288.1"/>
</dbReference>
<feature type="region of interest" description="Disordered" evidence="8">
    <location>
        <begin position="272"/>
        <end position="339"/>
    </location>
</feature>
<accession>A0AA48I0L9</accession>
<keyword evidence="3" id="KW-0862">Zinc</keyword>
<feature type="compositionally biased region" description="Polar residues" evidence="8">
    <location>
        <begin position="1003"/>
        <end position="1037"/>
    </location>
</feature>
<keyword evidence="11" id="KW-1185">Reference proteome</keyword>
<proteinExistence type="predicted"/>
<evidence type="ECO:0000256" key="5">
    <source>
        <dbReference type="ARBA" id="ARBA00023125"/>
    </source>
</evidence>
<dbReference type="SMART" id="SM00066">
    <property type="entry name" value="GAL4"/>
    <property type="match status" value="1"/>
</dbReference>
<dbReference type="InterPro" id="IPR051615">
    <property type="entry name" value="Transcr_Regulatory_Elem"/>
</dbReference>
<reference evidence="10" key="1">
    <citation type="journal article" date="2023" name="BMC Genomics">
        <title>Chromosome-level genome assemblies of Cutaneotrichosporon spp. (Trichosporonales, Basidiomycota) reveal imbalanced evolution between nucleotide sequences and chromosome synteny.</title>
        <authorList>
            <person name="Kobayashi Y."/>
            <person name="Kayamori A."/>
            <person name="Aoki K."/>
            <person name="Shiwa Y."/>
            <person name="Matsutani M."/>
            <person name="Fujita N."/>
            <person name="Sugita T."/>
            <person name="Iwasaki W."/>
            <person name="Tanaka N."/>
            <person name="Takashima M."/>
        </authorList>
    </citation>
    <scope>NUCLEOTIDE SEQUENCE</scope>
    <source>
        <strain evidence="10">HIS019</strain>
    </source>
</reference>
<organism evidence="10 11">
    <name type="scientific">Cutaneotrichosporon cavernicola</name>
    <dbReference type="NCBI Taxonomy" id="279322"/>
    <lineage>
        <taxon>Eukaryota</taxon>
        <taxon>Fungi</taxon>
        <taxon>Dikarya</taxon>
        <taxon>Basidiomycota</taxon>
        <taxon>Agaricomycotina</taxon>
        <taxon>Tremellomycetes</taxon>
        <taxon>Trichosporonales</taxon>
        <taxon>Trichosporonaceae</taxon>
        <taxon>Cutaneotrichosporon</taxon>
    </lineage>
</organism>
<dbReference type="EMBL" id="AP028213">
    <property type="protein sequence ID" value="BEI88931.1"/>
    <property type="molecule type" value="Genomic_DNA"/>
</dbReference>
<evidence type="ECO:0000256" key="8">
    <source>
        <dbReference type="SAM" id="MobiDB-lite"/>
    </source>
</evidence>
<name>A0AA48I0L9_9TREE</name>
<evidence type="ECO:0000256" key="7">
    <source>
        <dbReference type="ARBA" id="ARBA00023242"/>
    </source>
</evidence>
<evidence type="ECO:0000256" key="4">
    <source>
        <dbReference type="ARBA" id="ARBA00023015"/>
    </source>
</evidence>
<dbReference type="GeneID" id="85492802"/>
<evidence type="ECO:0000313" key="11">
    <source>
        <dbReference type="Proteomes" id="UP001233271"/>
    </source>
</evidence>
<evidence type="ECO:0000256" key="6">
    <source>
        <dbReference type="ARBA" id="ARBA00023163"/>
    </source>
</evidence>
<dbReference type="GO" id="GO:0005634">
    <property type="term" value="C:nucleus"/>
    <property type="evidence" value="ECO:0007669"/>
    <property type="project" value="UniProtKB-SubCell"/>
</dbReference>
<dbReference type="Pfam" id="PF04082">
    <property type="entry name" value="Fungal_trans"/>
    <property type="match status" value="1"/>
</dbReference>
<dbReference type="InterPro" id="IPR001138">
    <property type="entry name" value="Zn2Cys6_DnaBD"/>
</dbReference>
<dbReference type="GO" id="GO:0008270">
    <property type="term" value="F:zinc ion binding"/>
    <property type="evidence" value="ECO:0007669"/>
    <property type="project" value="InterPro"/>
</dbReference>
<evidence type="ECO:0000259" key="9">
    <source>
        <dbReference type="PROSITE" id="PS50048"/>
    </source>
</evidence>
<dbReference type="KEGG" id="ccac:CcaHIS019_0202930"/>
<sequence>MPPSPKHGQVGNAPEKKKRRQNVACDSCRLRRVKCDMLALLTPADSTRVMPPLPVLVRQNPDVSCSNCISKGIRCTTNQIVNPSKPNKGGKRIEEAKKMYGSEGLFTTLTGPSAPTTPSLTYTGPQPPPIRHDSVATARTSASSASSSSYDLTDVPTTVDLANTGFLFTTIQYPYSGTDLLNQGTSPTGSTCELGPAWSTEWSSNAVSTPYGTPFAGGMFDMTAQAPGEPQMFDTFMLSPGANAPYPPAQALLYAAPPSLYVSSADSVPAVPTLPDPPPLSLGSTLDGASGAKDPSAFPSLVSDGNLDTRSDHPFRILSSGDNSPVPPPAQLPSSSVGLPAVTSVYPTPSLPTKRSASIGPSQIVGKKRHHADDDVLDLVRTYGQIVRDYGDNAETGPWALWAKSKDKEDKIIRWSRSNSVGDELASRALGSELSRELVKVYFSSVHLTLPAISPETFYRLWKQAGERSDRMSPAQEVLCAVIEAWAARFSDHPVVLGMNPNEQHTGPKLILATESDHSGSLIVDQSHYGQKRLRVCFALVERARKLIDQHGILRKPSLTGVQALALFTQLQHMTDHNPEAPEHLMEIGEMLHTILVQQLRRLDGCWVPEGSIPIVKDDGPETQQEQRIKLRRLWWTVFIADSFWAAGTCSTPVVPEEEVKASLAWLDAIDPRHMPSTFDSISFFMGHFHRVSTITRMVAYKLCLPSKRPGRVDVDEFCSDARVIWRNVRDLYQDINSKVEDVLSIAKEDILGFSPVHQFCSLRLAATYILLIMQQVIQQLLDFRKRLHEAYVYDSTVPLQAQPEGTRVSALNELHAQSIDILLANARAQAPMFDTLLPTGFMQGASMLARVLLAVAQFLSEVPTNEQGYPNHTRGGVDWTWENKQAEVEKCVKALHQLGWAWADVSPVLLKIKMNMVRMTPTQETLLSYAFKAQNMSEDAARQAARRDSDGRRDSQALDAVLEFWPPTSVPKVLGSMNAGQYATKQQDAYNYSRGNFEYQPSERNSSFPGQRTGDPTPSTGSNSRPAARPSTSTGTAVHPVDPIHDDFTFGSSEGIGSATAAGWTALGAPRSSATVPLTSELVDLTDFTDAKLQADLESFIETLVKDMSDA</sequence>
<comment type="subcellular location">
    <subcellularLocation>
        <location evidence="1">Nucleus</location>
    </subcellularLocation>
</comment>
<keyword evidence="5" id="KW-0238">DNA-binding</keyword>
<dbReference type="InterPro" id="IPR036864">
    <property type="entry name" value="Zn2-C6_fun-type_DNA-bd_sf"/>
</dbReference>
<dbReference type="PANTHER" id="PTHR31313:SF81">
    <property type="entry name" value="TY1 ENHANCER ACTIVATOR"/>
    <property type="match status" value="1"/>
</dbReference>
<dbReference type="AlphaFoldDB" id="A0AA48I0L9"/>
<dbReference type="InterPro" id="IPR007219">
    <property type="entry name" value="XnlR_reg_dom"/>
</dbReference>
<keyword evidence="7" id="KW-0539">Nucleus</keyword>